<evidence type="ECO:0000259" key="3">
    <source>
        <dbReference type="Pfam" id="PF00884"/>
    </source>
</evidence>
<dbReference type="Pfam" id="PF00884">
    <property type="entry name" value="Sulfatase"/>
    <property type="match status" value="1"/>
</dbReference>
<dbReference type="PANTHER" id="PTHR42693">
    <property type="entry name" value="ARYLSULFATASE FAMILY MEMBER"/>
    <property type="match status" value="1"/>
</dbReference>
<dbReference type="Proteomes" id="UP001501570">
    <property type="component" value="Unassembled WGS sequence"/>
</dbReference>
<dbReference type="EMBL" id="BAABJQ010000007">
    <property type="protein sequence ID" value="GAA5185329.1"/>
    <property type="molecule type" value="Genomic_DNA"/>
</dbReference>
<evidence type="ECO:0000256" key="2">
    <source>
        <dbReference type="ARBA" id="ARBA00022801"/>
    </source>
</evidence>
<name>A0ABP9RT27_9ACTN</name>
<accession>A0ABP9RT27</accession>
<comment type="caution">
    <text evidence="4">The sequence shown here is derived from an EMBL/GenBank/DDBJ whole genome shotgun (WGS) entry which is preliminary data.</text>
</comment>
<organism evidence="4 5">
    <name type="scientific">Rugosimonospora acidiphila</name>
    <dbReference type="NCBI Taxonomy" id="556531"/>
    <lineage>
        <taxon>Bacteria</taxon>
        <taxon>Bacillati</taxon>
        <taxon>Actinomycetota</taxon>
        <taxon>Actinomycetes</taxon>
        <taxon>Micromonosporales</taxon>
        <taxon>Micromonosporaceae</taxon>
        <taxon>Rugosimonospora</taxon>
    </lineage>
</organism>
<dbReference type="SUPFAM" id="SSF53649">
    <property type="entry name" value="Alkaline phosphatase-like"/>
    <property type="match status" value="1"/>
</dbReference>
<keyword evidence="5" id="KW-1185">Reference proteome</keyword>
<dbReference type="InterPro" id="IPR017850">
    <property type="entry name" value="Alkaline_phosphatase_core_sf"/>
</dbReference>
<dbReference type="InterPro" id="IPR050738">
    <property type="entry name" value="Sulfatase"/>
</dbReference>
<gene>
    <name evidence="4" type="ORF">GCM10023322_29010</name>
</gene>
<reference evidence="5" key="1">
    <citation type="journal article" date="2019" name="Int. J. Syst. Evol. Microbiol.">
        <title>The Global Catalogue of Microorganisms (GCM) 10K type strain sequencing project: providing services to taxonomists for standard genome sequencing and annotation.</title>
        <authorList>
            <consortium name="The Broad Institute Genomics Platform"/>
            <consortium name="The Broad Institute Genome Sequencing Center for Infectious Disease"/>
            <person name="Wu L."/>
            <person name="Ma J."/>
        </authorList>
    </citation>
    <scope>NUCLEOTIDE SEQUENCE [LARGE SCALE GENOMIC DNA]</scope>
    <source>
        <strain evidence="5">JCM 18304</strain>
    </source>
</reference>
<protein>
    <submittedName>
        <fullName evidence="4">Sulfatase-like hydrolase/transferase</fullName>
    </submittedName>
</protein>
<keyword evidence="2" id="KW-0378">Hydrolase</keyword>
<dbReference type="InterPro" id="IPR000917">
    <property type="entry name" value="Sulfatase_N"/>
</dbReference>
<dbReference type="PANTHER" id="PTHR42693:SF53">
    <property type="entry name" value="ENDO-4-O-SULFATASE"/>
    <property type="match status" value="1"/>
</dbReference>
<evidence type="ECO:0000256" key="1">
    <source>
        <dbReference type="ARBA" id="ARBA00008779"/>
    </source>
</evidence>
<dbReference type="CDD" id="cd16034">
    <property type="entry name" value="sulfatase_like"/>
    <property type="match status" value="1"/>
</dbReference>
<evidence type="ECO:0000313" key="4">
    <source>
        <dbReference type="EMBL" id="GAA5185329.1"/>
    </source>
</evidence>
<comment type="similarity">
    <text evidence="1">Belongs to the sulfatase family.</text>
</comment>
<dbReference type="RefSeq" id="WP_345629822.1">
    <property type="nucleotide sequence ID" value="NZ_BAABJQ010000007.1"/>
</dbReference>
<feature type="domain" description="Sulfatase N-terminal" evidence="3">
    <location>
        <begin position="4"/>
        <end position="330"/>
    </location>
</feature>
<proteinExistence type="inferred from homology"/>
<sequence length="466" mass="52808">MTRPNIILIISDQLRRQALGCYGDPNVSTPNIDALAESGARFTATSSTYPVCVPFRFTLMTGEYAHTRFIPAIEWRMSPAERTLADEFNDAGYDTAMFGKWHLYGNFGHYPGHNVVKASRTPVPRPFQGRFGTFAGFDIANDPYDTWYSTQDDPTMRKLDGYQTDELFGMATRYAIQERDKPFAAVLSVEPPHPLFTAPEEYLDRWRDRELVLRENVELDKEYRKRGPHGRDLLDDLRVYYAMIENLDDNVGRLVAALRDAGTLDNTIIALTADHGELLGCHGLLAKQRPWEESLGTPLIVSNVGAGGRVVDEPTCTEDLFPTLLGLAGITPRDPKPGLNLAPIACGETDRLDREGVLLEFVGELRPNIVYHDETWRGVRTRRYKYTVLGDAHGGKPWQFFDLETDPYELTNLVDDAKYADEVRRHHELLRDRMAETYDHYVLAPAFGVPGLNLWDPEAEHQLRFG</sequence>
<dbReference type="Gene3D" id="3.40.720.10">
    <property type="entry name" value="Alkaline Phosphatase, subunit A"/>
    <property type="match status" value="1"/>
</dbReference>
<evidence type="ECO:0000313" key="5">
    <source>
        <dbReference type="Proteomes" id="UP001501570"/>
    </source>
</evidence>